<gene>
    <name evidence="1" type="ORF">PLXY2_LOCUS7892</name>
</gene>
<dbReference type="Proteomes" id="UP000653454">
    <property type="component" value="Unassembled WGS sequence"/>
</dbReference>
<proteinExistence type="predicted"/>
<comment type="caution">
    <text evidence="1">The sequence shown here is derived from an EMBL/GenBank/DDBJ whole genome shotgun (WGS) entry which is preliminary data.</text>
</comment>
<evidence type="ECO:0000313" key="1">
    <source>
        <dbReference type="EMBL" id="CAG9123273.1"/>
    </source>
</evidence>
<reference evidence="1" key="1">
    <citation type="submission" date="2020-11" db="EMBL/GenBank/DDBJ databases">
        <authorList>
            <person name="Whiteford S."/>
        </authorList>
    </citation>
    <scope>NUCLEOTIDE SEQUENCE</scope>
</reference>
<name>A0A8S4F6F9_PLUXY</name>
<evidence type="ECO:0000313" key="2">
    <source>
        <dbReference type="Proteomes" id="UP000653454"/>
    </source>
</evidence>
<protein>
    <submittedName>
        <fullName evidence="1">(diamondback moth) hypothetical protein</fullName>
    </submittedName>
</protein>
<dbReference type="AlphaFoldDB" id="A0A8S4F6F9"/>
<keyword evidence="2" id="KW-1185">Reference proteome</keyword>
<organism evidence="1 2">
    <name type="scientific">Plutella xylostella</name>
    <name type="common">Diamondback moth</name>
    <name type="synonym">Plutella maculipennis</name>
    <dbReference type="NCBI Taxonomy" id="51655"/>
    <lineage>
        <taxon>Eukaryota</taxon>
        <taxon>Metazoa</taxon>
        <taxon>Ecdysozoa</taxon>
        <taxon>Arthropoda</taxon>
        <taxon>Hexapoda</taxon>
        <taxon>Insecta</taxon>
        <taxon>Pterygota</taxon>
        <taxon>Neoptera</taxon>
        <taxon>Endopterygota</taxon>
        <taxon>Lepidoptera</taxon>
        <taxon>Glossata</taxon>
        <taxon>Ditrysia</taxon>
        <taxon>Yponomeutoidea</taxon>
        <taxon>Plutellidae</taxon>
        <taxon>Plutella</taxon>
    </lineage>
</organism>
<accession>A0A8S4F6F9</accession>
<sequence length="46" mass="5066">MVEGAKLLQGNDIELSEYEEISSGIKEATSWGERGLPCDTQYQCGE</sequence>
<dbReference type="EMBL" id="CAJHNJ030000028">
    <property type="protein sequence ID" value="CAG9123273.1"/>
    <property type="molecule type" value="Genomic_DNA"/>
</dbReference>